<keyword evidence="6 10" id="KW-0560">Oxidoreductase</keyword>
<evidence type="ECO:0000313" key="12">
    <source>
        <dbReference type="Proteomes" id="UP001085076"/>
    </source>
</evidence>
<dbReference type="GO" id="GO:0020037">
    <property type="term" value="F:heme binding"/>
    <property type="evidence" value="ECO:0007669"/>
    <property type="project" value="InterPro"/>
</dbReference>
<dbReference type="InterPro" id="IPR036396">
    <property type="entry name" value="Cyt_P450_sf"/>
</dbReference>
<sequence length="568" mass="63023">MAMDLILLLGFLLLLVLLFFVNRGSNLRLPPGPRGYPLLGALPLVGPVPHSGLANLAKRYGPIMYLKMGTCSVVVASTASAARAFLTTFDSQFANRPDNVISAKDITYNGNNMVFSNYTPKYKLFRKLSTLHMLSNKALADWAPVRRAEASHMVRTMLESSTRNKPVVVPEALLCAMVNIIGQVMLSRRVFDISAGSELGKFKVALKDLMTGGGLFNIGDFVPSIAWMDLQGIQAKMKSVHERLDEMIKRLLDEHVASAAEREGRPDFIDLVMASKLRDDDGETLSDVNIRALISDMFTVGSDTSSVVVEWALSEMLKNPSILKRLQSELDVVIGRERMLEESDIMNLPYLQAICKEALRLHPSTPLSVPHFSSEPCEVNGYHIPSNTRLLINIWAIGRDPDVWERPLEFYPERFLVGGKAANIEPHGTDFELIPFGAGRRACVGKQAGMIFVQYFLGVLVHAFDWQLPEGEKIDMEETSGVVVPKAVPLKAMVSPRLIPCAYSSLVAARADNFYYPPEWTPKQGSLNKFHGQHALRERARKLDQGILIISTACYLVEKVQLQLASVL</sequence>
<evidence type="ECO:0000256" key="10">
    <source>
        <dbReference type="RuleBase" id="RU000461"/>
    </source>
</evidence>
<dbReference type="GO" id="GO:0016705">
    <property type="term" value="F:oxidoreductase activity, acting on paired donors, with incorporation or reduction of molecular oxygen"/>
    <property type="evidence" value="ECO:0007669"/>
    <property type="project" value="InterPro"/>
</dbReference>
<reference evidence="11" key="2">
    <citation type="journal article" date="2022" name="Hortic Res">
        <title>The genome of Dioscorea zingiberensis sheds light on the biosynthesis, origin and evolution of the medicinally important diosgenin saponins.</title>
        <authorList>
            <person name="Li Y."/>
            <person name="Tan C."/>
            <person name="Li Z."/>
            <person name="Guo J."/>
            <person name="Li S."/>
            <person name="Chen X."/>
            <person name="Wang C."/>
            <person name="Dai X."/>
            <person name="Yang H."/>
            <person name="Song W."/>
            <person name="Hou L."/>
            <person name="Xu J."/>
            <person name="Tong Z."/>
            <person name="Xu A."/>
            <person name="Yuan X."/>
            <person name="Wang W."/>
            <person name="Yang Q."/>
            <person name="Chen L."/>
            <person name="Sun Z."/>
            <person name="Wang K."/>
            <person name="Pan B."/>
            <person name="Chen J."/>
            <person name="Bao Y."/>
            <person name="Liu F."/>
            <person name="Qi X."/>
            <person name="Gang D.R."/>
            <person name="Wen J."/>
            <person name="Li J."/>
        </authorList>
    </citation>
    <scope>NUCLEOTIDE SEQUENCE</scope>
    <source>
        <strain evidence="11">Dzin_1.0</strain>
    </source>
</reference>
<dbReference type="AlphaFoldDB" id="A0A9D5HJI7"/>
<keyword evidence="7 9" id="KW-0408">Iron</keyword>
<reference evidence="11" key="1">
    <citation type="submission" date="2021-03" db="EMBL/GenBank/DDBJ databases">
        <authorList>
            <person name="Li Z."/>
            <person name="Yang C."/>
        </authorList>
    </citation>
    <scope>NUCLEOTIDE SEQUENCE</scope>
    <source>
        <strain evidence="11">Dzin_1.0</strain>
        <tissue evidence="11">Leaf</tissue>
    </source>
</reference>
<comment type="caution">
    <text evidence="11">The sequence shown here is derived from an EMBL/GenBank/DDBJ whole genome shotgun (WGS) entry which is preliminary data.</text>
</comment>
<dbReference type="Gene3D" id="1.10.630.10">
    <property type="entry name" value="Cytochrome P450"/>
    <property type="match status" value="1"/>
</dbReference>
<dbReference type="FunFam" id="1.10.630.10:FF:000126">
    <property type="entry name" value="Predicted protein"/>
    <property type="match status" value="1"/>
</dbReference>
<feature type="binding site" description="axial binding residue" evidence="9">
    <location>
        <position position="443"/>
    </location>
    <ligand>
        <name>heme</name>
        <dbReference type="ChEBI" id="CHEBI:30413"/>
    </ligand>
    <ligandPart>
        <name>Fe</name>
        <dbReference type="ChEBI" id="CHEBI:18248"/>
    </ligandPart>
</feature>
<dbReference type="PANTHER" id="PTHR47944:SF18">
    <property type="entry name" value="FLAVONOID 3'-MONOOXYGENASE"/>
    <property type="match status" value="1"/>
</dbReference>
<dbReference type="InterPro" id="IPR001128">
    <property type="entry name" value="Cyt_P450"/>
</dbReference>
<evidence type="ECO:0000256" key="7">
    <source>
        <dbReference type="ARBA" id="ARBA00023004"/>
    </source>
</evidence>
<dbReference type="GO" id="GO:0005506">
    <property type="term" value="F:iron ion binding"/>
    <property type="evidence" value="ECO:0007669"/>
    <property type="project" value="InterPro"/>
</dbReference>
<proteinExistence type="inferred from homology"/>
<evidence type="ECO:0000256" key="4">
    <source>
        <dbReference type="ARBA" id="ARBA00022723"/>
    </source>
</evidence>
<dbReference type="SUPFAM" id="SSF48264">
    <property type="entry name" value="Cytochrome P450"/>
    <property type="match status" value="1"/>
</dbReference>
<comment type="cofactor">
    <cofactor evidence="1 9">
        <name>heme</name>
        <dbReference type="ChEBI" id="CHEBI:30413"/>
    </cofactor>
</comment>
<gene>
    <name evidence="11" type="ORF">J5N97_014464</name>
</gene>
<accession>A0A9D5HJI7</accession>
<dbReference type="InterPro" id="IPR017972">
    <property type="entry name" value="Cyt_P450_CS"/>
</dbReference>
<protein>
    <recommendedName>
        <fullName evidence="13">Flavonoid 3',5'-hydroxylase</fullName>
    </recommendedName>
</protein>
<dbReference type="PRINTS" id="PR00385">
    <property type="entry name" value="P450"/>
</dbReference>
<evidence type="ECO:0000256" key="1">
    <source>
        <dbReference type="ARBA" id="ARBA00001971"/>
    </source>
</evidence>
<organism evidence="11 12">
    <name type="scientific">Dioscorea zingiberensis</name>
    <dbReference type="NCBI Taxonomy" id="325984"/>
    <lineage>
        <taxon>Eukaryota</taxon>
        <taxon>Viridiplantae</taxon>
        <taxon>Streptophyta</taxon>
        <taxon>Embryophyta</taxon>
        <taxon>Tracheophyta</taxon>
        <taxon>Spermatophyta</taxon>
        <taxon>Magnoliopsida</taxon>
        <taxon>Liliopsida</taxon>
        <taxon>Dioscoreales</taxon>
        <taxon>Dioscoreaceae</taxon>
        <taxon>Dioscorea</taxon>
    </lineage>
</organism>
<evidence type="ECO:0000256" key="5">
    <source>
        <dbReference type="ARBA" id="ARBA00022857"/>
    </source>
</evidence>
<keyword evidence="12" id="KW-1185">Reference proteome</keyword>
<dbReference type="PANTHER" id="PTHR47944">
    <property type="entry name" value="CYTOCHROME P450 98A9"/>
    <property type="match status" value="1"/>
</dbReference>
<dbReference type="OrthoDB" id="2789670at2759"/>
<evidence type="ECO:0008006" key="13">
    <source>
        <dbReference type="Google" id="ProtNLM"/>
    </source>
</evidence>
<dbReference type="EMBL" id="JAGGNH010000003">
    <property type="protein sequence ID" value="KAJ0978990.1"/>
    <property type="molecule type" value="Genomic_DNA"/>
</dbReference>
<keyword evidence="4 9" id="KW-0479">Metal-binding</keyword>
<evidence type="ECO:0000256" key="9">
    <source>
        <dbReference type="PIRSR" id="PIRSR602401-1"/>
    </source>
</evidence>
<evidence type="ECO:0000256" key="3">
    <source>
        <dbReference type="ARBA" id="ARBA00022617"/>
    </source>
</evidence>
<evidence type="ECO:0000256" key="2">
    <source>
        <dbReference type="ARBA" id="ARBA00010617"/>
    </source>
</evidence>
<evidence type="ECO:0000256" key="8">
    <source>
        <dbReference type="ARBA" id="ARBA00023033"/>
    </source>
</evidence>
<comment type="similarity">
    <text evidence="2 10">Belongs to the cytochrome P450 family.</text>
</comment>
<evidence type="ECO:0000256" key="6">
    <source>
        <dbReference type="ARBA" id="ARBA00023002"/>
    </source>
</evidence>
<evidence type="ECO:0000313" key="11">
    <source>
        <dbReference type="EMBL" id="KAJ0978990.1"/>
    </source>
</evidence>
<dbReference type="Proteomes" id="UP001085076">
    <property type="component" value="Miscellaneous, Linkage group lg03"/>
</dbReference>
<dbReference type="InterPro" id="IPR002401">
    <property type="entry name" value="Cyt_P450_E_grp-I"/>
</dbReference>
<keyword evidence="3 9" id="KW-0349">Heme</keyword>
<dbReference type="PRINTS" id="PR00463">
    <property type="entry name" value="EP450I"/>
</dbReference>
<keyword evidence="5" id="KW-0521">NADP</keyword>
<keyword evidence="8 10" id="KW-0503">Monooxygenase</keyword>
<name>A0A9D5HJI7_9LILI</name>
<dbReference type="PROSITE" id="PS00086">
    <property type="entry name" value="CYTOCHROME_P450"/>
    <property type="match status" value="1"/>
</dbReference>
<dbReference type="Pfam" id="PF00067">
    <property type="entry name" value="p450"/>
    <property type="match status" value="1"/>
</dbReference>
<dbReference type="GO" id="GO:0004497">
    <property type="term" value="F:monooxygenase activity"/>
    <property type="evidence" value="ECO:0007669"/>
    <property type="project" value="UniProtKB-KW"/>
</dbReference>